<organism evidence="2 3">
    <name type="scientific">Podarcis lilfordi</name>
    <name type="common">Lilford's wall lizard</name>
    <dbReference type="NCBI Taxonomy" id="74358"/>
    <lineage>
        <taxon>Eukaryota</taxon>
        <taxon>Metazoa</taxon>
        <taxon>Chordata</taxon>
        <taxon>Craniata</taxon>
        <taxon>Vertebrata</taxon>
        <taxon>Euteleostomi</taxon>
        <taxon>Lepidosauria</taxon>
        <taxon>Squamata</taxon>
        <taxon>Bifurcata</taxon>
        <taxon>Unidentata</taxon>
        <taxon>Episquamata</taxon>
        <taxon>Laterata</taxon>
        <taxon>Lacertibaenia</taxon>
        <taxon>Lacertidae</taxon>
        <taxon>Podarcis</taxon>
    </lineage>
</organism>
<name>A0AA35JW88_9SAUR</name>
<dbReference type="AlphaFoldDB" id="A0AA35JW88"/>
<keyword evidence="1" id="KW-0812">Transmembrane</keyword>
<keyword evidence="1" id="KW-1133">Transmembrane helix</keyword>
<dbReference type="Proteomes" id="UP001178461">
    <property type="component" value="Chromosome 2"/>
</dbReference>
<dbReference type="EMBL" id="OX395127">
    <property type="protein sequence ID" value="CAI5766965.1"/>
    <property type="molecule type" value="Genomic_DNA"/>
</dbReference>
<sequence>MPLLSSMTSWCKKGFQSHFPPLTSIGVASLPVMFMAFLCNVLLATSVSSFGGEMVLPRSYFMMERMSLQQLVPFPFGFSYFSSKIAVLDSLAGKRSKWREQRDCRLSSTNVETWVKNVVIHIPSFPLLMQQPMLLCSLVTMKWWDFYVFIKTRVQC</sequence>
<proteinExistence type="predicted"/>
<gene>
    <name evidence="2" type="ORF">PODLI_1B014911</name>
</gene>
<evidence type="ECO:0000256" key="1">
    <source>
        <dbReference type="SAM" id="Phobius"/>
    </source>
</evidence>
<accession>A0AA35JW88</accession>
<feature type="transmembrane region" description="Helical" evidence="1">
    <location>
        <begin position="21"/>
        <end position="51"/>
    </location>
</feature>
<evidence type="ECO:0000313" key="3">
    <source>
        <dbReference type="Proteomes" id="UP001178461"/>
    </source>
</evidence>
<protein>
    <submittedName>
        <fullName evidence="2">Uncharacterized protein</fullName>
    </submittedName>
</protein>
<reference evidence="2" key="1">
    <citation type="submission" date="2022-12" db="EMBL/GenBank/DDBJ databases">
        <authorList>
            <person name="Alioto T."/>
            <person name="Alioto T."/>
            <person name="Gomez Garrido J."/>
        </authorList>
    </citation>
    <scope>NUCLEOTIDE SEQUENCE</scope>
</reference>
<keyword evidence="3" id="KW-1185">Reference proteome</keyword>
<keyword evidence="1" id="KW-0472">Membrane</keyword>
<evidence type="ECO:0000313" key="2">
    <source>
        <dbReference type="EMBL" id="CAI5766965.1"/>
    </source>
</evidence>